<sequence>MATVVAGTVVAAGETVAIEIVAVGTVTMLLGRRAVATEDMGGGGGCVVSTAVPNDWLPARVVTGAKRVPKVAWEAGITVMGLPINMVVVVTGVSVPPADTVHPIILFGVRPVWDVARDTTPPGPPMEMGVSCTQLSTPVQPCALDTGTMPGRPETVTMMGFCTAGFSCPSVLMSRVSVMVVICGGTWLDRGSALCTRSALAKARLMRAVPLGPARGPTRGPWVTPGRGASPWWG</sequence>
<name>A0A6B0V4F1_IXORI</name>
<organism evidence="1">
    <name type="scientific">Ixodes ricinus</name>
    <name type="common">Common tick</name>
    <name type="synonym">Acarus ricinus</name>
    <dbReference type="NCBI Taxonomy" id="34613"/>
    <lineage>
        <taxon>Eukaryota</taxon>
        <taxon>Metazoa</taxon>
        <taxon>Ecdysozoa</taxon>
        <taxon>Arthropoda</taxon>
        <taxon>Chelicerata</taxon>
        <taxon>Arachnida</taxon>
        <taxon>Acari</taxon>
        <taxon>Parasitiformes</taxon>
        <taxon>Ixodida</taxon>
        <taxon>Ixodoidea</taxon>
        <taxon>Ixodidae</taxon>
        <taxon>Ixodinae</taxon>
        <taxon>Ixodes</taxon>
    </lineage>
</organism>
<protein>
    <submittedName>
        <fullName evidence="1">Uncharacterized protein</fullName>
    </submittedName>
</protein>
<accession>A0A6B0V4F1</accession>
<dbReference type="EMBL" id="GIFC01014816">
    <property type="protein sequence ID" value="MXU96899.1"/>
    <property type="molecule type" value="Transcribed_RNA"/>
</dbReference>
<evidence type="ECO:0000313" key="1">
    <source>
        <dbReference type="EMBL" id="MXU96899.1"/>
    </source>
</evidence>
<reference evidence="1" key="1">
    <citation type="submission" date="2019-12" db="EMBL/GenBank/DDBJ databases">
        <title>An insight into the sialome of adult female Ixodes ricinus ticks feeding for 6 days.</title>
        <authorList>
            <person name="Perner J."/>
            <person name="Ribeiro J.M.C."/>
        </authorList>
    </citation>
    <scope>NUCLEOTIDE SEQUENCE</scope>
    <source>
        <strain evidence="1">Semi-engorged</strain>
        <tissue evidence="1">Salivary glands</tissue>
    </source>
</reference>
<proteinExistence type="predicted"/>
<dbReference type="AlphaFoldDB" id="A0A6B0V4F1"/>